<sequence length="121" mass="13245">MTDIGMIEAMEKAADYIVESGHFGKGRFFVSPGCHCTLGAYALGLGARFDEDGLMNFGDENAEASRRRDLWNVGWLELNRSVKSYGFGAVQSMNDEPETTAEQMAGVLRETAARLRGDADD</sequence>
<dbReference type="AlphaFoldDB" id="A0A540W4E5"/>
<dbReference type="InterPro" id="IPR045677">
    <property type="entry name" value="DUF6197"/>
</dbReference>
<comment type="caution">
    <text evidence="1">The sequence shown here is derived from an EMBL/GenBank/DDBJ whole genome shotgun (WGS) entry which is preliminary data.</text>
</comment>
<dbReference type="RefSeq" id="WP_141634509.1">
    <property type="nucleotide sequence ID" value="NZ_VIGB01000003.1"/>
</dbReference>
<evidence type="ECO:0000313" key="2">
    <source>
        <dbReference type="Proteomes" id="UP000319103"/>
    </source>
</evidence>
<gene>
    <name evidence="1" type="ORF">E6W39_18830</name>
</gene>
<accession>A0A540W4E5</accession>
<dbReference type="EMBL" id="VIGB01000003">
    <property type="protein sequence ID" value="TQF03909.1"/>
    <property type="molecule type" value="Genomic_DNA"/>
</dbReference>
<evidence type="ECO:0000313" key="1">
    <source>
        <dbReference type="EMBL" id="TQF03909.1"/>
    </source>
</evidence>
<dbReference type="Pfam" id="PF19698">
    <property type="entry name" value="DUF6197"/>
    <property type="match status" value="1"/>
</dbReference>
<name>A0A540W4E5_9ACTN</name>
<reference evidence="1 2" key="1">
    <citation type="submission" date="2019-06" db="EMBL/GenBank/DDBJ databases">
        <title>Description of Kitasatospora acidophila sp. nov. isolated from pine grove soil, and reclassification of Streptomyces novaecaesareae to Kitasatospora novaeceasareae comb. nov.</title>
        <authorList>
            <person name="Kim M.J."/>
        </authorList>
    </citation>
    <scope>NUCLEOTIDE SEQUENCE [LARGE SCALE GENOMIC DNA]</scope>
    <source>
        <strain evidence="1 2">MMS16-CNU292</strain>
    </source>
</reference>
<dbReference type="OrthoDB" id="9969313at2"/>
<protein>
    <submittedName>
        <fullName evidence="1">Uncharacterized protein</fullName>
    </submittedName>
</protein>
<dbReference type="Proteomes" id="UP000319103">
    <property type="component" value="Unassembled WGS sequence"/>
</dbReference>
<organism evidence="1 2">
    <name type="scientific">Kitasatospora acidiphila</name>
    <dbReference type="NCBI Taxonomy" id="2567942"/>
    <lineage>
        <taxon>Bacteria</taxon>
        <taxon>Bacillati</taxon>
        <taxon>Actinomycetota</taxon>
        <taxon>Actinomycetes</taxon>
        <taxon>Kitasatosporales</taxon>
        <taxon>Streptomycetaceae</taxon>
        <taxon>Kitasatospora</taxon>
    </lineage>
</organism>
<proteinExistence type="predicted"/>
<keyword evidence="2" id="KW-1185">Reference proteome</keyword>